<dbReference type="PROSITE" id="PS51118">
    <property type="entry name" value="HTH_HXLR"/>
    <property type="match status" value="1"/>
</dbReference>
<gene>
    <name evidence="5" type="ORF">ACFOZ1_15970</name>
</gene>
<keyword evidence="2" id="KW-0238">DNA-binding</keyword>
<evidence type="ECO:0000313" key="5">
    <source>
        <dbReference type="EMBL" id="MFC4389276.1"/>
    </source>
</evidence>
<dbReference type="RefSeq" id="WP_390200873.1">
    <property type="nucleotide sequence ID" value="NZ_JBHSDV010000007.1"/>
</dbReference>
<evidence type="ECO:0000259" key="4">
    <source>
        <dbReference type="PROSITE" id="PS51118"/>
    </source>
</evidence>
<feature type="domain" description="HTH hxlR-type" evidence="4">
    <location>
        <begin position="8"/>
        <end position="107"/>
    </location>
</feature>
<dbReference type="Gene3D" id="1.10.10.10">
    <property type="entry name" value="Winged helix-like DNA-binding domain superfamily/Winged helix DNA-binding domain"/>
    <property type="match status" value="1"/>
</dbReference>
<protein>
    <submittedName>
        <fullName evidence="5">Winged helix-turn-helix transcriptional regulator</fullName>
    </submittedName>
</protein>
<dbReference type="InterPro" id="IPR036388">
    <property type="entry name" value="WH-like_DNA-bd_sf"/>
</dbReference>
<dbReference type="PANTHER" id="PTHR33204">
    <property type="entry name" value="TRANSCRIPTIONAL REGULATOR, MARR FAMILY"/>
    <property type="match status" value="1"/>
</dbReference>
<dbReference type="Proteomes" id="UP001595880">
    <property type="component" value="Unassembled WGS sequence"/>
</dbReference>
<dbReference type="SUPFAM" id="SSF46785">
    <property type="entry name" value="Winged helix' DNA-binding domain"/>
    <property type="match status" value="1"/>
</dbReference>
<evidence type="ECO:0000256" key="3">
    <source>
        <dbReference type="ARBA" id="ARBA00023163"/>
    </source>
</evidence>
<dbReference type="Pfam" id="PF01638">
    <property type="entry name" value="HxlR"/>
    <property type="match status" value="1"/>
</dbReference>
<keyword evidence="6" id="KW-1185">Reference proteome</keyword>
<sequence length="111" mass="12965">MKYETGACKVEDALNILVGKWKPLILLHLLNNGTQRFNELKRSIPGITQKMLTKQLRELEAEDIITRVVYPEVPPKVEYSMTKYGESLRPILEAMHEWGKKHQLHKQKHSM</sequence>
<dbReference type="InterPro" id="IPR002577">
    <property type="entry name" value="HTH_HxlR"/>
</dbReference>
<comment type="caution">
    <text evidence="5">The sequence shown here is derived from an EMBL/GenBank/DDBJ whole genome shotgun (WGS) entry which is preliminary data.</text>
</comment>
<name>A0ABV8W1Z8_9BACI</name>
<evidence type="ECO:0000256" key="1">
    <source>
        <dbReference type="ARBA" id="ARBA00023015"/>
    </source>
</evidence>
<keyword evidence="1" id="KW-0805">Transcription regulation</keyword>
<proteinExistence type="predicted"/>
<keyword evidence="3" id="KW-0804">Transcription</keyword>
<evidence type="ECO:0000313" key="6">
    <source>
        <dbReference type="Proteomes" id="UP001595880"/>
    </source>
</evidence>
<dbReference type="EMBL" id="JBHSDV010000007">
    <property type="protein sequence ID" value="MFC4389276.1"/>
    <property type="molecule type" value="Genomic_DNA"/>
</dbReference>
<reference evidence="6" key="1">
    <citation type="journal article" date="2019" name="Int. J. Syst. Evol. Microbiol.">
        <title>The Global Catalogue of Microorganisms (GCM) 10K type strain sequencing project: providing services to taxonomists for standard genome sequencing and annotation.</title>
        <authorList>
            <consortium name="The Broad Institute Genomics Platform"/>
            <consortium name="The Broad Institute Genome Sequencing Center for Infectious Disease"/>
            <person name="Wu L."/>
            <person name="Ma J."/>
        </authorList>
    </citation>
    <scope>NUCLEOTIDE SEQUENCE [LARGE SCALE GENOMIC DNA]</scope>
    <source>
        <strain evidence="6">KACC 14058</strain>
    </source>
</reference>
<evidence type="ECO:0000256" key="2">
    <source>
        <dbReference type="ARBA" id="ARBA00023125"/>
    </source>
</evidence>
<dbReference type="InterPro" id="IPR036390">
    <property type="entry name" value="WH_DNA-bd_sf"/>
</dbReference>
<dbReference type="PANTHER" id="PTHR33204:SF29">
    <property type="entry name" value="TRANSCRIPTIONAL REGULATOR"/>
    <property type="match status" value="1"/>
</dbReference>
<accession>A0ABV8W1Z8</accession>
<organism evidence="5 6">
    <name type="scientific">Gracilibacillus marinus</name>
    <dbReference type="NCBI Taxonomy" id="630535"/>
    <lineage>
        <taxon>Bacteria</taxon>
        <taxon>Bacillati</taxon>
        <taxon>Bacillota</taxon>
        <taxon>Bacilli</taxon>
        <taxon>Bacillales</taxon>
        <taxon>Bacillaceae</taxon>
        <taxon>Gracilibacillus</taxon>
    </lineage>
</organism>